<gene>
    <name evidence="16" type="primary">gltB</name>
    <name evidence="16" type="ORF">I5776_16145</name>
</gene>
<evidence type="ECO:0000313" key="17">
    <source>
        <dbReference type="Proteomes" id="UP000595691"/>
    </source>
</evidence>
<dbReference type="InterPro" id="IPR002489">
    <property type="entry name" value="Glu_synth_asu_C"/>
</dbReference>
<evidence type="ECO:0000256" key="5">
    <source>
        <dbReference type="ARBA" id="ARBA00022630"/>
    </source>
</evidence>
<evidence type="ECO:0000256" key="9">
    <source>
        <dbReference type="ARBA" id="ARBA00023002"/>
    </source>
</evidence>
<comment type="cofactor">
    <cofactor evidence="1">
        <name>FMN</name>
        <dbReference type="ChEBI" id="CHEBI:58210"/>
    </cofactor>
</comment>
<evidence type="ECO:0000256" key="6">
    <source>
        <dbReference type="ARBA" id="ARBA00022643"/>
    </source>
</evidence>
<dbReference type="Gene3D" id="3.60.20.10">
    <property type="entry name" value="Glutamine Phosphoribosylpyrophosphate, subunit 1, domain 1"/>
    <property type="match status" value="1"/>
</dbReference>
<evidence type="ECO:0000256" key="8">
    <source>
        <dbReference type="ARBA" id="ARBA00022962"/>
    </source>
</evidence>
<dbReference type="CDD" id="cd02808">
    <property type="entry name" value="GltS_FMN"/>
    <property type="match status" value="1"/>
</dbReference>
<dbReference type="CDD" id="cd00982">
    <property type="entry name" value="gltB_C"/>
    <property type="match status" value="1"/>
</dbReference>
<proteinExistence type="inferred from homology"/>
<dbReference type="Pfam" id="PF01493">
    <property type="entry name" value="GXGXG"/>
    <property type="match status" value="1"/>
</dbReference>
<dbReference type="NCBIfam" id="NF008730">
    <property type="entry name" value="PRK11750.1"/>
    <property type="match status" value="1"/>
</dbReference>
<keyword evidence="17" id="KW-1185">Reference proteome</keyword>
<dbReference type="Gene3D" id="2.160.20.60">
    <property type="entry name" value="Glutamate synthase, alpha subunit, C-terminal domain"/>
    <property type="match status" value="1"/>
</dbReference>
<dbReference type="InterPro" id="IPR013785">
    <property type="entry name" value="Aldolase_TIM"/>
</dbReference>
<keyword evidence="10" id="KW-0408">Iron</keyword>
<dbReference type="InterPro" id="IPR017932">
    <property type="entry name" value="GATase_2_dom"/>
</dbReference>
<feature type="domain" description="Glutamine amidotransferase type-2" evidence="15">
    <location>
        <begin position="23"/>
        <end position="411"/>
    </location>
</feature>
<dbReference type="PROSITE" id="PS51278">
    <property type="entry name" value="GATASE_TYPE_2"/>
    <property type="match status" value="1"/>
</dbReference>
<dbReference type="PANTHER" id="PTHR11938">
    <property type="entry name" value="FAD NADPH DEHYDROGENASE/OXIDOREDUCTASE"/>
    <property type="match status" value="1"/>
</dbReference>
<keyword evidence="4" id="KW-0028">Amino-acid biosynthesis</keyword>
<dbReference type="Gene3D" id="3.20.20.70">
    <property type="entry name" value="Aldolase class I"/>
    <property type="match status" value="2"/>
</dbReference>
<comment type="similarity">
    <text evidence="3">Belongs to the glutamate synthase family.</text>
</comment>
<dbReference type="CDD" id="cd00713">
    <property type="entry name" value="GltS"/>
    <property type="match status" value="1"/>
</dbReference>
<dbReference type="InterPro" id="IPR050711">
    <property type="entry name" value="ET-N_metabolism_enzyme"/>
</dbReference>
<evidence type="ECO:0000256" key="2">
    <source>
        <dbReference type="ARBA" id="ARBA00001927"/>
    </source>
</evidence>
<evidence type="ECO:0000256" key="4">
    <source>
        <dbReference type="ARBA" id="ARBA00022605"/>
    </source>
</evidence>
<evidence type="ECO:0000256" key="7">
    <source>
        <dbReference type="ARBA" id="ARBA00022723"/>
    </source>
</evidence>
<dbReference type="RefSeq" id="WP_202777370.1">
    <property type="nucleotide sequence ID" value="NZ_CP065425.1"/>
</dbReference>
<dbReference type="Pfam" id="PF04898">
    <property type="entry name" value="Glu_syn_central"/>
    <property type="match status" value="1"/>
</dbReference>
<dbReference type="EMBL" id="CP065425">
    <property type="protein sequence ID" value="QQZ08556.1"/>
    <property type="molecule type" value="Genomic_DNA"/>
</dbReference>
<reference evidence="16 17" key="1">
    <citation type="submission" date="2020-11" db="EMBL/GenBank/DDBJ databases">
        <title>Taxonomic evaluation of the Bacillus sporothermodurans group of bacteria based on whole genome sequences.</title>
        <authorList>
            <person name="Fiedler G."/>
            <person name="Herbstmann A.-D."/>
            <person name="Doll E."/>
            <person name="Wenning M."/>
            <person name="Brinks E."/>
            <person name="Kabisch J."/>
            <person name="Breitenwieser F."/>
            <person name="Lappann M."/>
            <person name="Boehnlein C."/>
            <person name="Franz C."/>
        </authorList>
    </citation>
    <scope>NUCLEOTIDE SEQUENCE [LARGE SCALE GENOMIC DNA]</scope>
    <source>
        <strain evidence="16 17">JCM 19841</strain>
    </source>
</reference>
<dbReference type="InterPro" id="IPR036485">
    <property type="entry name" value="Glu_synth_asu_C_sf"/>
</dbReference>
<keyword evidence="12" id="KW-0314">Glutamate biosynthesis</keyword>
<evidence type="ECO:0000256" key="11">
    <source>
        <dbReference type="ARBA" id="ARBA00023014"/>
    </source>
</evidence>
<evidence type="ECO:0000256" key="12">
    <source>
        <dbReference type="ARBA" id="ARBA00023164"/>
    </source>
</evidence>
<evidence type="ECO:0000259" key="15">
    <source>
        <dbReference type="PROSITE" id="PS51278"/>
    </source>
</evidence>
<dbReference type="EC" id="1.4.1.13" evidence="16"/>
<dbReference type="SUPFAM" id="SSF56235">
    <property type="entry name" value="N-terminal nucleophile aminohydrolases (Ntn hydrolases)"/>
    <property type="match status" value="1"/>
</dbReference>
<evidence type="ECO:0000256" key="1">
    <source>
        <dbReference type="ARBA" id="ARBA00001917"/>
    </source>
</evidence>
<organism evidence="16 17">
    <name type="scientific">Heyndrickxia vini</name>
    <dbReference type="NCBI Taxonomy" id="1476025"/>
    <lineage>
        <taxon>Bacteria</taxon>
        <taxon>Bacillati</taxon>
        <taxon>Bacillota</taxon>
        <taxon>Bacilli</taxon>
        <taxon>Bacillales</taxon>
        <taxon>Bacillaceae</taxon>
        <taxon>Heyndrickxia</taxon>
    </lineage>
</organism>
<keyword evidence="7" id="KW-0479">Metal-binding</keyword>
<dbReference type="GO" id="GO:0004355">
    <property type="term" value="F:glutamate synthase (NADPH) activity"/>
    <property type="evidence" value="ECO:0007669"/>
    <property type="project" value="UniProtKB-EC"/>
</dbReference>
<dbReference type="InterPro" id="IPR006982">
    <property type="entry name" value="Glu_synth_centr_N"/>
</dbReference>
<keyword evidence="8" id="KW-0315">Glutamine amidotransferase</keyword>
<evidence type="ECO:0000313" key="16">
    <source>
        <dbReference type="EMBL" id="QQZ08556.1"/>
    </source>
</evidence>
<dbReference type="Pfam" id="PF00310">
    <property type="entry name" value="GATase_2"/>
    <property type="match status" value="1"/>
</dbReference>
<dbReference type="Pfam" id="PF01645">
    <property type="entry name" value="Glu_synthase"/>
    <property type="match status" value="1"/>
</dbReference>
<dbReference type="SUPFAM" id="SSF51395">
    <property type="entry name" value="FMN-linked oxidoreductases"/>
    <property type="match status" value="1"/>
</dbReference>
<dbReference type="InterPro" id="IPR029055">
    <property type="entry name" value="Ntn_hydrolases_N"/>
</dbReference>
<keyword evidence="6" id="KW-0288">FMN</keyword>
<accession>A0ABX7DYY7</accession>
<evidence type="ECO:0000256" key="14">
    <source>
        <dbReference type="ARBA" id="ARBA00029440"/>
    </source>
</evidence>
<name>A0ABX7DYY7_9BACI</name>
<keyword evidence="9 16" id="KW-0560">Oxidoreductase</keyword>
<protein>
    <submittedName>
        <fullName evidence="16">Glutamate synthase large subunit</fullName>
        <ecNumber evidence="16">1.4.1.13</ecNumber>
    </submittedName>
</protein>
<dbReference type="Proteomes" id="UP000595691">
    <property type="component" value="Chromosome"/>
</dbReference>
<comment type="pathway">
    <text evidence="14">Amino-acid biosynthesis.</text>
</comment>
<comment type="cofactor">
    <cofactor evidence="2">
        <name>[3Fe-4S] cluster</name>
        <dbReference type="ChEBI" id="CHEBI:21137"/>
    </cofactor>
</comment>
<evidence type="ECO:0000256" key="3">
    <source>
        <dbReference type="ARBA" id="ARBA00009716"/>
    </source>
</evidence>
<evidence type="ECO:0000256" key="10">
    <source>
        <dbReference type="ARBA" id="ARBA00023004"/>
    </source>
</evidence>
<evidence type="ECO:0000256" key="13">
    <source>
        <dbReference type="ARBA" id="ARBA00023291"/>
    </source>
</evidence>
<dbReference type="InterPro" id="IPR002932">
    <property type="entry name" value="Glu_synthdom"/>
</dbReference>
<keyword evidence="11" id="KW-0411">Iron-sulfur</keyword>
<sequence length="1521" mass="169034">MTLANNQSYSEGLYRQEFEHDACGIGFYADIKGRPSHDIIASALIMLERLDHRAGKSSDNQTSDGAGILMQMPHEFFKEVCSFQLPEKGEYAVSMTFLPQDHVLQNQIIADFQSEASRLHLSFLGERRVPVSPEVLGEIAASTQPQITQFFIKKAKGMNEEHFLTALFVLRRQLEKKYDNQLYISSLSNQTIVYKGLLSAEQLSTFYNDLSNQKFASALALVHSRFSTNTIPSWERAHPNRMIAHNGEINTIKGNMNSFNAKVSSFSNELDQMDMDSLLPIIQPDGSDSAMFDNVLEFLTLNQVSLPQAIMMMIPEPWENNEEMSPYLKSFYEYHSLSMEPWDGPMALGFSNGKQIGAILDRNGLRPGRYYITHDDRVIFSSEVGVIDISDDHIKEKKHLKPGELLFIDTELGRSIPNDELKAMISNEQPYQHYIKENIITVKDQTMPLSLSLDYDHKQVIFLQKAFGYTYEEVMKMIQPMAIDMKEPTGSMGMDTPLAILSERPQLLFHYFKQSFSQVTNPPIDALREECVISTVTWLGPQIKLLGKKSTDQHHVKLSHPFLETPSLHAIKNTPLQTRELDMLFSLDEGIETALHRLCDQAITAINDGIEILILSDKRANHEQLPIPSLLATSCLHHFLIQNGLRTKASMIIDSGEPRDPHHMAMLLGYGADALHPYLAYETIKQLIIEKHIQLPFKQALQNYIHALTNGIVKIMSKVGISSIQSYRGAQTFEALGISEEVINKYFPGTVSQIDGIGLSEMTKEIVMRHEKAITDMSSHDQTLDSGSELQWRSEGEHHQFNPLSIHTLQRAARTNDKAVYKKFVDMHHNGPFTTIRSLLNVKSNRPPISIDEVEPIESIFKRFKTGAMSYGSLSKEAHEALAIAMNRIGGKSNSGEGGEEIERSLDGNLRRSAIKQVASGRFGVTSFYLSEAEEIQIKMAQGAKPGEGGQLPGSKVYPWIAEVRGATPGVGLISPPPHHDIYSIEDLAQLIFDLKSANPNARISVKLVAKAGVGTIAAGVAKGLADTILISGHDGGTGASPKTSIKHTGIPWEIGLAETHQTLLLNGLRNRVKLEADGKLMTGKDVIIAACLGAEEFGFATAPLVVLGCLMMRACHLDTCPVGIATQNPKLREKFMGNPDHIVNYMTFIAEEVREILAKNGYRKLDEIVGQTQLLQPREDINNHWKAKTLNLSKLLFKTPNVQTAHICMEKQNHELENRFDQHTLIPQLKPYVDHAQHVKRSFLIQNTDRAVGTLLGHSITKKYGPNGLPKDLIKLTFNGSAGQSFGAFIPKGLHFTLVGDANDYVGKGLSGGTLIIKPNDLWNYDGDQAIIGNTTFFGATSGEAFIKGTAGQRFCVRNSGVNAVVEGVGDHGCEYMTGGKAIILGSIGKNFGAGMSGGVAYIYSGLTNDEEVMKNINFEMINIENTLTNEEKIDIYQMILKHYLYTGSKKAKDILKNWNRASNYFLKVIPNEYKNMIDIINQLESQGMTNKDASLTAFQLKKEGKTIESVNSPTLGISL</sequence>
<keyword evidence="13" id="KW-0003">3Fe-4S</keyword>
<keyword evidence="5" id="KW-0285">Flavoprotein</keyword>
<dbReference type="PANTHER" id="PTHR11938:SF133">
    <property type="entry name" value="GLUTAMATE SYNTHASE (NADH)"/>
    <property type="match status" value="1"/>
</dbReference>
<dbReference type="SUPFAM" id="SSF69336">
    <property type="entry name" value="Alpha subunit of glutamate synthase, C-terminal domain"/>
    <property type="match status" value="1"/>
</dbReference>